<gene>
    <name evidence="1" type="ORF">FHR32_003726</name>
</gene>
<dbReference type="Proteomes" id="UP000534286">
    <property type="component" value="Unassembled WGS sequence"/>
</dbReference>
<sequence length="67" mass="7522">MRSRKVPGSQRRRGYRWGRTHLALAEAARFRLRLVSGQPEPLADAAFAHMDALRGATDQIAPATYDE</sequence>
<organism evidence="1 2">
    <name type="scientific">Streptosporangium album</name>
    <dbReference type="NCBI Taxonomy" id="47479"/>
    <lineage>
        <taxon>Bacteria</taxon>
        <taxon>Bacillati</taxon>
        <taxon>Actinomycetota</taxon>
        <taxon>Actinomycetes</taxon>
        <taxon>Streptosporangiales</taxon>
        <taxon>Streptosporangiaceae</taxon>
        <taxon>Streptosporangium</taxon>
    </lineage>
</organism>
<name>A0A7W7W9Y7_9ACTN</name>
<dbReference type="EMBL" id="JACHJU010000001">
    <property type="protein sequence ID" value="MBB4939421.1"/>
    <property type="molecule type" value="Genomic_DNA"/>
</dbReference>
<dbReference type="AlphaFoldDB" id="A0A7W7W9Y7"/>
<evidence type="ECO:0000313" key="2">
    <source>
        <dbReference type="Proteomes" id="UP000534286"/>
    </source>
</evidence>
<accession>A0A7W7W9Y7</accession>
<reference evidence="1 2" key="1">
    <citation type="submission" date="2020-08" db="EMBL/GenBank/DDBJ databases">
        <title>Sequencing the genomes of 1000 actinobacteria strains.</title>
        <authorList>
            <person name="Klenk H.-P."/>
        </authorList>
    </citation>
    <scope>NUCLEOTIDE SEQUENCE [LARGE SCALE GENOMIC DNA]</scope>
    <source>
        <strain evidence="1 2">DSM 43023</strain>
    </source>
</reference>
<evidence type="ECO:0000313" key="1">
    <source>
        <dbReference type="EMBL" id="MBB4939421.1"/>
    </source>
</evidence>
<keyword evidence="2" id="KW-1185">Reference proteome</keyword>
<dbReference type="RefSeq" id="WP_184755414.1">
    <property type="nucleotide sequence ID" value="NZ_BAABEK010000095.1"/>
</dbReference>
<comment type="caution">
    <text evidence="1">The sequence shown here is derived from an EMBL/GenBank/DDBJ whole genome shotgun (WGS) entry which is preliminary data.</text>
</comment>
<protein>
    <submittedName>
        <fullName evidence="1">Uncharacterized protein</fullName>
    </submittedName>
</protein>
<proteinExistence type="predicted"/>